<evidence type="ECO:0000313" key="5">
    <source>
        <dbReference type="EMBL" id="GIM46947.1"/>
    </source>
</evidence>
<dbReference type="PANTHER" id="PTHR33744:SF1">
    <property type="entry name" value="DNA-BINDING TRANSCRIPTIONAL ACTIVATOR ADER"/>
    <property type="match status" value="1"/>
</dbReference>
<feature type="domain" description="CdaR GGDEF-like" evidence="4">
    <location>
        <begin position="314"/>
        <end position="432"/>
    </location>
</feature>
<dbReference type="InterPro" id="IPR042070">
    <property type="entry name" value="PucR_C-HTH_sf"/>
</dbReference>
<organism evidence="5 6">
    <name type="scientific">Collibacillus ludicampi</name>
    <dbReference type="NCBI Taxonomy" id="2771369"/>
    <lineage>
        <taxon>Bacteria</taxon>
        <taxon>Bacillati</taxon>
        <taxon>Bacillota</taxon>
        <taxon>Bacilli</taxon>
        <taxon>Bacillales</taxon>
        <taxon>Alicyclobacillaceae</taxon>
        <taxon>Collibacillus</taxon>
    </lineage>
</organism>
<reference evidence="5" key="1">
    <citation type="journal article" date="2023" name="Int. J. Syst. Evol. Microbiol.">
        <title>Collibacillus ludicampi gen. nov., sp. nov., a new soil bacterium of the family Alicyclobacillaceae.</title>
        <authorList>
            <person name="Jojima T."/>
            <person name="Ioku Y."/>
            <person name="Fukuta Y."/>
            <person name="Shirasaka N."/>
            <person name="Matsumura Y."/>
            <person name="Mori M."/>
        </authorList>
    </citation>
    <scope>NUCLEOTIDE SEQUENCE</scope>
    <source>
        <strain evidence="5">TP075</strain>
    </source>
</reference>
<dbReference type="InterPro" id="IPR012914">
    <property type="entry name" value="PucR_dom"/>
</dbReference>
<dbReference type="Gene3D" id="1.10.10.2840">
    <property type="entry name" value="PucR C-terminal helix-turn-helix domain"/>
    <property type="match status" value="1"/>
</dbReference>
<name>A0AAV4LHP9_9BACL</name>
<feature type="domain" description="Purine catabolism PurC-like" evidence="2">
    <location>
        <begin position="11"/>
        <end position="130"/>
    </location>
</feature>
<sequence>MYSEFIITIHDVLKRPLFRKARVIAGANGLHRRVRWVHILEISSFETLIHGEEMILSTGIGFRSDMTSPTSFLKKLIQQNVSCLCLEIGPYFDSVPEEMIEIANRHDFPLIIFPETVRFIDITQDIHSLIINRHHKMLQDLERISREFRRATLTTQGTSTILKLLHKNTNAQVIYVPIQGQPSFIPSMNVHEQNEFLDTINQYLTELPLETNSSPYQREFKGNKLLLQPIGAMGQTWAFLVMMYKQEPQEYDTLVLDSASLSIAQDLLRKRYIEERKIYTENIWVDDLLHNRMKDEEQMKLLLGSSYKELNETTYRVCLIDIENRNEAELCITEDGQDSIRFHFSLMLRSTFEQFAFRPFITMKNNRFMVIALDLPAKRSMRERIRQVFETLQKLCADERMGHFELRAGIGQAYSRLKNAHLSYQEALRALSLYSCYQKPFLFYEELGVFQLLLSMNDGKTLQSFIQNYLGPLIEHDRTKGSELLRTLKVYLDHDGSKQLAAQKLFIVRQSLYYRLEKIKELLGEDFMSPDKRLALQVALRAYQLLYPEQLRER</sequence>
<dbReference type="Pfam" id="PF17853">
    <property type="entry name" value="GGDEF_2"/>
    <property type="match status" value="1"/>
</dbReference>
<dbReference type="Proteomes" id="UP001057291">
    <property type="component" value="Unassembled WGS sequence"/>
</dbReference>
<dbReference type="InterPro" id="IPR051448">
    <property type="entry name" value="CdaR-like_regulators"/>
</dbReference>
<dbReference type="Pfam" id="PF07905">
    <property type="entry name" value="PucR"/>
    <property type="match status" value="1"/>
</dbReference>
<proteinExistence type="inferred from homology"/>
<dbReference type="RefSeq" id="WP_282199981.1">
    <property type="nucleotide sequence ID" value="NZ_BOQE01000001.1"/>
</dbReference>
<dbReference type="InterPro" id="IPR025736">
    <property type="entry name" value="PucR_C-HTH_dom"/>
</dbReference>
<dbReference type="AlphaFoldDB" id="A0AAV4LHP9"/>
<evidence type="ECO:0000259" key="2">
    <source>
        <dbReference type="Pfam" id="PF07905"/>
    </source>
</evidence>
<feature type="domain" description="PucR C-terminal helix-turn-helix" evidence="3">
    <location>
        <begin position="484"/>
        <end position="542"/>
    </location>
</feature>
<evidence type="ECO:0000259" key="4">
    <source>
        <dbReference type="Pfam" id="PF17853"/>
    </source>
</evidence>
<evidence type="ECO:0000259" key="3">
    <source>
        <dbReference type="Pfam" id="PF13556"/>
    </source>
</evidence>
<comment type="similarity">
    <text evidence="1">Belongs to the CdaR family.</text>
</comment>
<keyword evidence="6" id="KW-1185">Reference proteome</keyword>
<dbReference type="EMBL" id="BOQE01000001">
    <property type="protein sequence ID" value="GIM46947.1"/>
    <property type="molecule type" value="Genomic_DNA"/>
</dbReference>
<comment type="caution">
    <text evidence="5">The sequence shown here is derived from an EMBL/GenBank/DDBJ whole genome shotgun (WGS) entry which is preliminary data.</text>
</comment>
<protein>
    <submittedName>
        <fullName evidence="5">PucR family transcriptional regulator</fullName>
    </submittedName>
</protein>
<dbReference type="PANTHER" id="PTHR33744">
    <property type="entry name" value="CARBOHYDRATE DIACID REGULATOR"/>
    <property type="match status" value="1"/>
</dbReference>
<gene>
    <name evidence="5" type="ORF">DNHGIG_24960</name>
</gene>
<dbReference type="InterPro" id="IPR041522">
    <property type="entry name" value="CdaR_GGDEF"/>
</dbReference>
<dbReference type="Pfam" id="PF13556">
    <property type="entry name" value="HTH_30"/>
    <property type="match status" value="1"/>
</dbReference>
<evidence type="ECO:0000313" key="6">
    <source>
        <dbReference type="Proteomes" id="UP001057291"/>
    </source>
</evidence>
<evidence type="ECO:0000256" key="1">
    <source>
        <dbReference type="ARBA" id="ARBA00006754"/>
    </source>
</evidence>
<accession>A0AAV4LHP9</accession>